<organism evidence="3 4">
    <name type="scientific">Roseiconus lacunae</name>
    <dbReference type="NCBI Taxonomy" id="2605694"/>
    <lineage>
        <taxon>Bacteria</taxon>
        <taxon>Pseudomonadati</taxon>
        <taxon>Planctomycetota</taxon>
        <taxon>Planctomycetia</taxon>
        <taxon>Pirellulales</taxon>
        <taxon>Pirellulaceae</taxon>
        <taxon>Roseiconus</taxon>
    </lineage>
</organism>
<feature type="region of interest" description="Disordered" evidence="1">
    <location>
        <begin position="101"/>
        <end position="146"/>
    </location>
</feature>
<accession>A0ABT7PJC5</accession>
<protein>
    <recommendedName>
        <fullName evidence="5">Transmembrane protein</fullName>
    </recommendedName>
</protein>
<evidence type="ECO:0000256" key="1">
    <source>
        <dbReference type="SAM" id="MobiDB-lite"/>
    </source>
</evidence>
<keyword evidence="2" id="KW-0812">Transmembrane</keyword>
<name>A0ABT7PJC5_9BACT</name>
<dbReference type="RefSeq" id="WP_289164247.1">
    <property type="nucleotide sequence ID" value="NZ_JASZZN010000009.1"/>
</dbReference>
<keyword evidence="4" id="KW-1185">Reference proteome</keyword>
<evidence type="ECO:0000313" key="3">
    <source>
        <dbReference type="EMBL" id="MDM4016597.1"/>
    </source>
</evidence>
<reference evidence="3 4" key="1">
    <citation type="submission" date="2023-06" db="EMBL/GenBank/DDBJ databases">
        <title>Roseiconus lacunae JC819 isolated from Gulf of Mannar region, Tamil Nadu.</title>
        <authorList>
            <person name="Pk S."/>
            <person name="Ch S."/>
            <person name="Ch V.R."/>
        </authorList>
    </citation>
    <scope>NUCLEOTIDE SEQUENCE [LARGE SCALE GENOMIC DNA]</scope>
    <source>
        <strain evidence="3 4">JC819</strain>
    </source>
</reference>
<evidence type="ECO:0000313" key="4">
    <source>
        <dbReference type="Proteomes" id="UP001239462"/>
    </source>
</evidence>
<proteinExistence type="predicted"/>
<sequence>MKDRSRLLDQSLVFAATFVIVLGLWPSQAKRQILRCHATKSTPATSEAAGKLAWTTYSMPVDHPSLPNLKALVEQWQTPENDPVYVTAKWRKQVAEFYEKSAADQSGTAGDTRDRVGNDTKSAPASSPRKGAPTRRSGGPTTASISDNVITASYEIDVDEIDVAIETDSEAGVRASDIRPIDEDAIASSSDLTAISAVAMANSRELAPAVDGRAVRQVDYQPASDLAATDQAAGQRRRVETVAASDTGLQADAGDHSKSGVQYWRDVRASATASIDEIEHRAANPPVVFGEVKKAGPSQTAFNVALLLAIGAVCGYPQWQKRTPLKRGIAYRDQPIGVIARLGTFGGMITLAFLSALVVWY</sequence>
<feature type="transmembrane region" description="Helical" evidence="2">
    <location>
        <begin position="338"/>
        <end position="360"/>
    </location>
</feature>
<keyword evidence="2" id="KW-0472">Membrane</keyword>
<dbReference type="Proteomes" id="UP001239462">
    <property type="component" value="Unassembled WGS sequence"/>
</dbReference>
<evidence type="ECO:0008006" key="5">
    <source>
        <dbReference type="Google" id="ProtNLM"/>
    </source>
</evidence>
<feature type="transmembrane region" description="Helical" evidence="2">
    <location>
        <begin position="300"/>
        <end position="317"/>
    </location>
</feature>
<comment type="caution">
    <text evidence="3">The sequence shown here is derived from an EMBL/GenBank/DDBJ whole genome shotgun (WGS) entry which is preliminary data.</text>
</comment>
<dbReference type="EMBL" id="JASZZN010000009">
    <property type="protein sequence ID" value="MDM4016597.1"/>
    <property type="molecule type" value="Genomic_DNA"/>
</dbReference>
<gene>
    <name evidence="3" type="ORF">QTN89_14220</name>
</gene>
<keyword evidence="2" id="KW-1133">Transmembrane helix</keyword>
<evidence type="ECO:0000256" key="2">
    <source>
        <dbReference type="SAM" id="Phobius"/>
    </source>
</evidence>